<dbReference type="InterPro" id="IPR035901">
    <property type="entry name" value="GIY-YIG_endonuc_sf"/>
</dbReference>
<comment type="similarity">
    <text evidence="1">Belongs to the UPF0213 family.</text>
</comment>
<accession>A0A2H0NDZ4</accession>
<dbReference type="Gene3D" id="3.40.1440.10">
    <property type="entry name" value="GIY-YIG endonuclease"/>
    <property type="match status" value="1"/>
</dbReference>
<dbReference type="SMART" id="SM00465">
    <property type="entry name" value="GIYc"/>
    <property type="match status" value="1"/>
</dbReference>
<evidence type="ECO:0000256" key="1">
    <source>
        <dbReference type="ARBA" id="ARBA00007435"/>
    </source>
</evidence>
<gene>
    <name evidence="3" type="ORF">COV55_03825</name>
</gene>
<dbReference type="InterPro" id="IPR000305">
    <property type="entry name" value="GIY-YIG_endonuc"/>
</dbReference>
<dbReference type="Proteomes" id="UP000230564">
    <property type="component" value="Unassembled WGS sequence"/>
</dbReference>
<evidence type="ECO:0000313" key="4">
    <source>
        <dbReference type="Proteomes" id="UP000230564"/>
    </source>
</evidence>
<reference evidence="3 4" key="1">
    <citation type="submission" date="2017-09" db="EMBL/GenBank/DDBJ databases">
        <title>Depth-based differentiation of microbial function through sediment-hosted aquifers and enrichment of novel symbionts in the deep terrestrial subsurface.</title>
        <authorList>
            <person name="Probst A.J."/>
            <person name="Ladd B."/>
            <person name="Jarett J.K."/>
            <person name="Geller-Mcgrath D.E."/>
            <person name="Sieber C.M."/>
            <person name="Emerson J.B."/>
            <person name="Anantharaman K."/>
            <person name="Thomas B.C."/>
            <person name="Malmstrom R."/>
            <person name="Stieglmeier M."/>
            <person name="Klingl A."/>
            <person name="Woyke T."/>
            <person name="Ryan C.M."/>
            <person name="Banfield J.F."/>
        </authorList>
    </citation>
    <scope>NUCLEOTIDE SEQUENCE [LARGE SCALE GENOMIC DNA]</scope>
    <source>
        <strain evidence="3">CG11_big_fil_rev_8_21_14_0_20_36_20</strain>
    </source>
</reference>
<dbReference type="PROSITE" id="PS50164">
    <property type="entry name" value="GIY_YIG"/>
    <property type="match status" value="1"/>
</dbReference>
<dbReference type="PANTHER" id="PTHR34477">
    <property type="entry name" value="UPF0213 PROTEIN YHBQ"/>
    <property type="match status" value="1"/>
</dbReference>
<evidence type="ECO:0000313" key="3">
    <source>
        <dbReference type="EMBL" id="PIR06385.1"/>
    </source>
</evidence>
<dbReference type="InterPro" id="IPR050190">
    <property type="entry name" value="UPF0213_domain"/>
</dbReference>
<dbReference type="AlphaFoldDB" id="A0A2H0NDZ4"/>
<dbReference type="EMBL" id="PCWQ01000013">
    <property type="protein sequence ID" value="PIR06385.1"/>
    <property type="molecule type" value="Genomic_DNA"/>
</dbReference>
<comment type="caution">
    <text evidence="3">The sequence shown here is derived from an EMBL/GenBank/DDBJ whole genome shotgun (WGS) entry which is preliminary data.</text>
</comment>
<name>A0A2H0NDZ4_9BACT</name>
<evidence type="ECO:0000259" key="2">
    <source>
        <dbReference type="PROSITE" id="PS50164"/>
    </source>
</evidence>
<feature type="domain" description="GIY-YIG" evidence="2">
    <location>
        <begin position="2"/>
        <end position="79"/>
    </location>
</feature>
<sequence length="94" mass="11469">MKQYFVYILTNKNNKVLYTGVTSDLIERIYQHKEKLVKGFTSRYNVDKLVYYEIFEDISEAISREKQIKNLVRRKKLELINKFNPDWKDLYNIL</sequence>
<dbReference type="SUPFAM" id="SSF82771">
    <property type="entry name" value="GIY-YIG endonuclease"/>
    <property type="match status" value="1"/>
</dbReference>
<dbReference type="CDD" id="cd10448">
    <property type="entry name" value="GIY-YIG_unchar_3"/>
    <property type="match status" value="1"/>
</dbReference>
<dbReference type="Pfam" id="PF01541">
    <property type="entry name" value="GIY-YIG"/>
    <property type="match status" value="1"/>
</dbReference>
<protein>
    <submittedName>
        <fullName evidence="3">Excinuclease ABC subunit C</fullName>
    </submittedName>
</protein>
<dbReference type="PANTHER" id="PTHR34477:SF5">
    <property type="entry name" value="BSL5627 PROTEIN"/>
    <property type="match status" value="1"/>
</dbReference>
<proteinExistence type="inferred from homology"/>
<organism evidence="3 4">
    <name type="scientific">Candidatus Komeilibacteria bacterium CG11_big_fil_rev_8_21_14_0_20_36_20</name>
    <dbReference type="NCBI Taxonomy" id="1974477"/>
    <lineage>
        <taxon>Bacteria</taxon>
        <taxon>Candidatus Komeiliibacteriota</taxon>
    </lineage>
</organism>